<evidence type="ECO:0000259" key="1">
    <source>
        <dbReference type="SMART" id="SM01321"/>
    </source>
</evidence>
<evidence type="ECO:0000313" key="3">
    <source>
        <dbReference type="Proteomes" id="UP001628668"/>
    </source>
</evidence>
<gene>
    <name evidence="2" type="ORF">ACKA06_19900</name>
</gene>
<dbReference type="SUPFAM" id="SSF143422">
    <property type="entry name" value="Transposase IS200-like"/>
    <property type="match status" value="1"/>
</dbReference>
<dbReference type="PANTHER" id="PTHR34322:SF2">
    <property type="entry name" value="TRANSPOSASE IS200-LIKE DOMAIN-CONTAINING PROTEIN"/>
    <property type="match status" value="1"/>
</dbReference>
<dbReference type="InterPro" id="IPR036515">
    <property type="entry name" value="Transposase_17_sf"/>
</dbReference>
<proteinExistence type="predicted"/>
<keyword evidence="3" id="KW-1185">Reference proteome</keyword>
<dbReference type="SMART" id="SM01321">
    <property type="entry name" value="Y1_Tnp"/>
    <property type="match status" value="1"/>
</dbReference>
<protein>
    <submittedName>
        <fullName evidence="2">Transposase</fullName>
    </submittedName>
</protein>
<dbReference type="InterPro" id="IPR002686">
    <property type="entry name" value="Transposase_17"/>
</dbReference>
<name>A0ABW8VWT0_9BACI</name>
<organism evidence="2 3">
    <name type="scientific">Rossellomorea oryzaecorticis</name>
    <dbReference type="NCBI Taxonomy" id="1396505"/>
    <lineage>
        <taxon>Bacteria</taxon>
        <taxon>Bacillati</taxon>
        <taxon>Bacillota</taxon>
        <taxon>Bacilli</taxon>
        <taxon>Bacillales</taxon>
        <taxon>Bacillaceae</taxon>
        <taxon>Rossellomorea</taxon>
    </lineage>
</organism>
<sequence length="254" mass="29932">MTRQAREKSRSGVYHVMLRGINKQTIFEDDEDKRRFLKTLLKYKEEMNFEIYGYCLMDNHVHLLLKENEFPVSEIIKRISASYVYWYNTKYERCGHLFQERFKSETVENASTFLRVLRYIHQNPLKAGIVTDVFFSEWTSIHEYLHNNSLLSTSGVLQLFSKDKSNALRLFKEYMYQTNDQEQFLEETRSVQKTDQEVLACIRATGIASTSMLQKMEKEQRNAILGQLKQIEGISARQIARVTGISRSVVQRVK</sequence>
<feature type="domain" description="Transposase IS200-like" evidence="1">
    <location>
        <begin position="9"/>
        <end position="123"/>
    </location>
</feature>
<dbReference type="Pfam" id="PF01797">
    <property type="entry name" value="Y1_Tnp"/>
    <property type="match status" value="1"/>
</dbReference>
<dbReference type="PANTHER" id="PTHR34322">
    <property type="entry name" value="TRANSPOSASE, Y1_TNP DOMAIN-CONTAINING"/>
    <property type="match status" value="1"/>
</dbReference>
<evidence type="ECO:0000313" key="2">
    <source>
        <dbReference type="EMBL" id="MFL8939048.1"/>
    </source>
</evidence>
<dbReference type="Gene3D" id="3.30.70.1290">
    <property type="entry name" value="Transposase IS200-like"/>
    <property type="match status" value="1"/>
</dbReference>
<dbReference type="RefSeq" id="WP_411160473.1">
    <property type="nucleotide sequence ID" value="NZ_JBJOSA010000028.1"/>
</dbReference>
<dbReference type="EMBL" id="JBJOSA010000028">
    <property type="protein sequence ID" value="MFL8939048.1"/>
    <property type="molecule type" value="Genomic_DNA"/>
</dbReference>
<comment type="caution">
    <text evidence="2">The sequence shown here is derived from an EMBL/GenBank/DDBJ whole genome shotgun (WGS) entry which is preliminary data.</text>
</comment>
<dbReference type="Proteomes" id="UP001628668">
    <property type="component" value="Unassembled WGS sequence"/>
</dbReference>
<reference evidence="2 3" key="1">
    <citation type="submission" date="2024-12" db="EMBL/GenBank/DDBJ databases">
        <authorList>
            <person name="Li X."/>
            <person name="Zhang D."/>
        </authorList>
    </citation>
    <scope>NUCLEOTIDE SEQUENCE [LARGE SCALE GENOMIC DNA]</scope>
    <source>
        <strain evidence="2 3">JCM19602</strain>
    </source>
</reference>
<accession>A0ABW8VWT0</accession>